<feature type="repeat" description="Cell wall-binding" evidence="2">
    <location>
        <begin position="463"/>
        <end position="482"/>
    </location>
</feature>
<dbReference type="EMBL" id="AGEJ01000018">
    <property type="protein sequence ID" value="EMD16571.1"/>
    <property type="molecule type" value="Genomic_DNA"/>
</dbReference>
<dbReference type="Gene3D" id="2.10.270.10">
    <property type="entry name" value="Cholin Binding"/>
    <property type="match status" value="1"/>
</dbReference>
<evidence type="ECO:0000313" key="4">
    <source>
        <dbReference type="Proteomes" id="UP000011758"/>
    </source>
</evidence>
<dbReference type="eggNOG" id="COG5263">
    <property type="taxonomic scope" value="Bacteria"/>
</dbReference>
<dbReference type="PATRIC" id="fig|999415.3.peg.1143"/>
<keyword evidence="4" id="KW-1185">Reference proteome</keyword>
<dbReference type="AlphaFoldDB" id="M2Q2V2"/>
<name>M2Q2V2_9FIRM</name>
<dbReference type="OrthoDB" id="9816557at2"/>
<dbReference type="SUPFAM" id="SSF69360">
    <property type="entry name" value="Cell wall binding repeat"/>
    <property type="match status" value="1"/>
</dbReference>
<evidence type="ECO:0000313" key="3">
    <source>
        <dbReference type="EMBL" id="EMD16571.1"/>
    </source>
</evidence>
<comment type="caution">
    <text evidence="3">The sequence shown here is derived from an EMBL/GenBank/DDBJ whole genome shotgun (WGS) entry which is preliminary data.</text>
</comment>
<reference evidence="3 4" key="1">
    <citation type="submission" date="2013-02" db="EMBL/GenBank/DDBJ databases">
        <title>The Genome Sequence of Lactobacillus catenaformis F0143.</title>
        <authorList>
            <consortium name="The Broad Institute Genome Sequencing Platform"/>
            <person name="Earl A."/>
            <person name="Ward D."/>
            <person name="Feldgarden M."/>
            <person name="Gevers D."/>
            <person name="Izard J."/>
            <person name="Blanton J.M."/>
            <person name="Mathney J."/>
            <person name="Dewhirst F.E."/>
            <person name="Young S.K."/>
            <person name="Zeng Q."/>
            <person name="Gargeya S."/>
            <person name="Fitzgerald M."/>
            <person name="Haas B."/>
            <person name="Abouelleil A."/>
            <person name="Alvarado L."/>
            <person name="Arachchi H.M."/>
            <person name="Berlin A."/>
            <person name="Chapman S.B."/>
            <person name="Gearin G."/>
            <person name="Goldberg J."/>
            <person name="Griggs A."/>
            <person name="Gujja S."/>
            <person name="Hansen M."/>
            <person name="Heiman D."/>
            <person name="Howarth C."/>
            <person name="Larimer J."/>
            <person name="Lui A."/>
            <person name="MacDonald P.J.P."/>
            <person name="McCowen C."/>
            <person name="Montmayeur A."/>
            <person name="Murphy C."/>
            <person name="Neiman D."/>
            <person name="Pearson M."/>
            <person name="Priest M."/>
            <person name="Roberts A."/>
            <person name="Saif S."/>
            <person name="Shea T."/>
            <person name="Sisk P."/>
            <person name="Stolte C."/>
            <person name="Sykes S."/>
            <person name="Wortman J."/>
            <person name="Nusbaum C."/>
            <person name="Birren B."/>
        </authorList>
    </citation>
    <scope>NUCLEOTIDE SEQUENCE [LARGE SCALE GENOMIC DNA]</scope>
    <source>
        <strain evidence="3 4">OT 569</strain>
    </source>
</reference>
<dbReference type="Pfam" id="PF01473">
    <property type="entry name" value="Choline_bind_1"/>
    <property type="match status" value="2"/>
</dbReference>
<feature type="repeat" description="Cell wall-binding" evidence="2">
    <location>
        <begin position="483"/>
        <end position="502"/>
    </location>
</feature>
<dbReference type="eggNOG" id="COG4193">
    <property type="taxonomic scope" value="Bacteria"/>
</dbReference>
<protein>
    <recommendedName>
        <fullName evidence="5">SH3b domain-containing protein</fullName>
    </recommendedName>
</protein>
<organism evidence="3 4">
    <name type="scientific">Eggerthia catenaformis OT 569 = DSM 20559</name>
    <dbReference type="NCBI Taxonomy" id="999415"/>
    <lineage>
        <taxon>Bacteria</taxon>
        <taxon>Bacillati</taxon>
        <taxon>Bacillota</taxon>
        <taxon>Erysipelotrichia</taxon>
        <taxon>Erysipelotrichales</taxon>
        <taxon>Coprobacillaceae</taxon>
        <taxon>Eggerthia</taxon>
    </lineage>
</organism>
<sequence>MKRYKYKILILTGAALALCIPIRFSSVHVEALKAPFVGILEYNFTYNVKEKPSNNSKTLSTIQFGQSLAFLGEVKDSDGDTWNYVEYYKNNRKLKGYVYNKKYSSGYRFGKYQYDAAFEKKISSFPESYKLRLRYMHSVYPLWNFIPVETGLDFNTAASQFQKSALISSNNSHLITSPKVLEGSSWRRASLDTVKYLMDPRNYLDAYNGIVFNKLSYNDSEVLQDAKSVLSGTVLSKYANTFYQASRKYDVSLFNSLTRAAVEQGKNGGLGYKGGKASGDKSGKKYYNIFNIGANGGAQDGINYAKKQGWNTVEKSIYGGMEYLGNKYIKGGQWSLYLQRFNVNKSSKYKIYTHSYMTNIHAPITEAKKLTYAYCVSRNHLDEKKKNLYIPVYKNMPYSTQYPDHQDKYLNYSPISLNTSASVKTGWSKINGSWYYYINGNKQTGWIKDKGTWYYLKSNGVMATDWIKYKGTWYYLKSNGAMATDWIKYKDTWYYLESNGAMATGWIKDKGAWYYLESSGAMSANKWIGKYHVNGSGKWDKTRK</sequence>
<dbReference type="BioCyc" id="ECAT999415-HMP:GTTI-1151-MONOMER"/>
<evidence type="ECO:0000256" key="1">
    <source>
        <dbReference type="ARBA" id="ARBA00022737"/>
    </source>
</evidence>
<feature type="repeat" description="Cell wall-binding" evidence="2">
    <location>
        <begin position="443"/>
        <end position="462"/>
    </location>
</feature>
<dbReference type="Pfam" id="PF19127">
    <property type="entry name" value="Choline_bind_3"/>
    <property type="match status" value="1"/>
</dbReference>
<dbReference type="PROSITE" id="PS51170">
    <property type="entry name" value="CW"/>
    <property type="match status" value="4"/>
</dbReference>
<dbReference type="InterPro" id="IPR018337">
    <property type="entry name" value="Cell_wall/Cho-bd_repeat"/>
</dbReference>
<dbReference type="RefSeq" id="WP_004802955.1">
    <property type="nucleotide sequence ID" value="NZ_KB446648.1"/>
</dbReference>
<evidence type="ECO:0000256" key="2">
    <source>
        <dbReference type="PROSITE-ProRule" id="PRU00591"/>
    </source>
</evidence>
<feature type="repeat" description="Cell wall-binding" evidence="2">
    <location>
        <begin position="503"/>
        <end position="522"/>
    </location>
</feature>
<dbReference type="Proteomes" id="UP000011758">
    <property type="component" value="Unassembled WGS sequence"/>
</dbReference>
<proteinExistence type="predicted"/>
<dbReference type="STRING" id="999415.HMPREF9943_01125"/>
<accession>M2Q2V2</accession>
<evidence type="ECO:0008006" key="5">
    <source>
        <dbReference type="Google" id="ProtNLM"/>
    </source>
</evidence>
<gene>
    <name evidence="3" type="ORF">HMPREF9943_01125</name>
</gene>
<keyword evidence="1" id="KW-0677">Repeat</keyword>